<feature type="non-terminal residue" evidence="1">
    <location>
        <position position="93"/>
    </location>
</feature>
<accession>A0A6H5G999</accession>
<gene>
    <name evidence="1" type="ORF">NTEN_LOCUS5219</name>
</gene>
<dbReference type="AlphaFoldDB" id="A0A6H5G999"/>
<dbReference type="Proteomes" id="UP000479000">
    <property type="component" value="Unassembled WGS sequence"/>
</dbReference>
<proteinExistence type="predicted"/>
<evidence type="ECO:0000313" key="2">
    <source>
        <dbReference type="Proteomes" id="UP000479000"/>
    </source>
</evidence>
<protein>
    <submittedName>
        <fullName evidence="1">Uncharacterized protein</fullName>
    </submittedName>
</protein>
<reference evidence="1 2" key="1">
    <citation type="submission" date="2020-02" db="EMBL/GenBank/DDBJ databases">
        <authorList>
            <person name="Ferguson B K."/>
        </authorList>
    </citation>
    <scope>NUCLEOTIDE SEQUENCE [LARGE SCALE GENOMIC DNA]</scope>
</reference>
<evidence type="ECO:0000313" key="1">
    <source>
        <dbReference type="EMBL" id="CAA9998936.1"/>
    </source>
</evidence>
<name>A0A6H5G999_9HEMI</name>
<keyword evidence="2" id="KW-1185">Reference proteome</keyword>
<sequence>MPGTCSRISTKGISTSLQHTSTIFFLTITIPAKNAGLPHGQTAFSGTGNCTPKNRRTIGQKANCCTTGGASSNKAITGQCWRCFESQSTKFRK</sequence>
<organism evidence="1 2">
    <name type="scientific">Nesidiocoris tenuis</name>
    <dbReference type="NCBI Taxonomy" id="355587"/>
    <lineage>
        <taxon>Eukaryota</taxon>
        <taxon>Metazoa</taxon>
        <taxon>Ecdysozoa</taxon>
        <taxon>Arthropoda</taxon>
        <taxon>Hexapoda</taxon>
        <taxon>Insecta</taxon>
        <taxon>Pterygota</taxon>
        <taxon>Neoptera</taxon>
        <taxon>Paraneoptera</taxon>
        <taxon>Hemiptera</taxon>
        <taxon>Heteroptera</taxon>
        <taxon>Panheteroptera</taxon>
        <taxon>Cimicomorpha</taxon>
        <taxon>Miridae</taxon>
        <taxon>Dicyphina</taxon>
        <taxon>Nesidiocoris</taxon>
    </lineage>
</organism>
<dbReference type="EMBL" id="CADCXU010007759">
    <property type="protein sequence ID" value="CAA9998936.1"/>
    <property type="molecule type" value="Genomic_DNA"/>
</dbReference>